<dbReference type="PANTHER" id="PTHR12174">
    <property type="entry name" value="SIGNAL PEPTIDE PEPTIDASE"/>
    <property type="match status" value="1"/>
</dbReference>
<feature type="region of interest" description="Disordered" evidence="8">
    <location>
        <begin position="479"/>
        <end position="502"/>
    </location>
</feature>
<comment type="subcellular location">
    <subcellularLocation>
        <location evidence="1">Endoplasmic reticulum membrane</location>
        <topology evidence="1">Multi-pass membrane protein</topology>
    </subcellularLocation>
</comment>
<accession>A0AAI8Z411</accession>
<dbReference type="GO" id="GO:0006465">
    <property type="term" value="P:signal peptide processing"/>
    <property type="evidence" value="ECO:0007669"/>
    <property type="project" value="TreeGrafter"/>
</dbReference>
<feature type="compositionally biased region" description="Acidic residues" evidence="8">
    <location>
        <begin position="60"/>
        <end position="69"/>
    </location>
</feature>
<evidence type="ECO:0000256" key="4">
    <source>
        <dbReference type="ARBA" id="ARBA00022801"/>
    </source>
</evidence>
<feature type="transmembrane region" description="Helical" evidence="9">
    <location>
        <begin position="20"/>
        <end position="40"/>
    </location>
</feature>
<evidence type="ECO:0000256" key="9">
    <source>
        <dbReference type="SAM" id="Phobius"/>
    </source>
</evidence>
<feature type="transmembrane region" description="Helical" evidence="9">
    <location>
        <begin position="325"/>
        <end position="346"/>
    </location>
</feature>
<reference evidence="10" key="1">
    <citation type="submission" date="2023-11" db="EMBL/GenBank/DDBJ databases">
        <authorList>
            <person name="Alioto T."/>
            <person name="Alioto T."/>
            <person name="Gomez Garrido J."/>
        </authorList>
    </citation>
    <scope>NUCLEOTIDE SEQUENCE</scope>
</reference>
<feature type="compositionally biased region" description="Low complexity" evidence="8">
    <location>
        <begin position="616"/>
        <end position="634"/>
    </location>
</feature>
<feature type="compositionally biased region" description="Polar residues" evidence="8">
    <location>
        <begin position="528"/>
        <end position="537"/>
    </location>
</feature>
<feature type="transmembrane region" description="Helical" evidence="9">
    <location>
        <begin position="219"/>
        <end position="240"/>
    </location>
</feature>
<evidence type="ECO:0000256" key="3">
    <source>
        <dbReference type="ARBA" id="ARBA00022692"/>
    </source>
</evidence>
<evidence type="ECO:0000256" key="8">
    <source>
        <dbReference type="SAM" id="MobiDB-lite"/>
    </source>
</evidence>
<evidence type="ECO:0000313" key="11">
    <source>
        <dbReference type="Proteomes" id="UP001296104"/>
    </source>
</evidence>
<feature type="transmembrane region" description="Helical" evidence="9">
    <location>
        <begin position="446"/>
        <end position="464"/>
    </location>
</feature>
<proteinExistence type="inferred from homology"/>
<keyword evidence="7 9" id="KW-0472">Membrane</keyword>
<feature type="region of interest" description="Disordered" evidence="8">
    <location>
        <begin position="522"/>
        <end position="634"/>
    </location>
</feature>
<evidence type="ECO:0000256" key="1">
    <source>
        <dbReference type="ARBA" id="ARBA00004477"/>
    </source>
</evidence>
<evidence type="ECO:0000256" key="2">
    <source>
        <dbReference type="ARBA" id="ARBA00006859"/>
    </source>
</evidence>
<keyword evidence="11" id="KW-1185">Reference proteome</keyword>
<feature type="transmembrane region" description="Helical" evidence="9">
    <location>
        <begin position="275"/>
        <end position="296"/>
    </location>
</feature>
<keyword evidence="6 9" id="KW-1133">Transmembrane helix</keyword>
<organism evidence="10 11">
    <name type="scientific">Lecanosticta acicola</name>
    <dbReference type="NCBI Taxonomy" id="111012"/>
    <lineage>
        <taxon>Eukaryota</taxon>
        <taxon>Fungi</taxon>
        <taxon>Dikarya</taxon>
        <taxon>Ascomycota</taxon>
        <taxon>Pezizomycotina</taxon>
        <taxon>Dothideomycetes</taxon>
        <taxon>Dothideomycetidae</taxon>
        <taxon>Mycosphaerellales</taxon>
        <taxon>Mycosphaerellaceae</taxon>
        <taxon>Lecanosticta</taxon>
    </lineage>
</organism>
<dbReference type="InterPro" id="IPR006639">
    <property type="entry name" value="Preselin/SPP"/>
</dbReference>
<protein>
    <submittedName>
        <fullName evidence="10">Signal peptide peptidase 2</fullName>
    </submittedName>
</protein>
<feature type="region of interest" description="Disordered" evidence="8">
    <location>
        <begin position="44"/>
        <end position="70"/>
    </location>
</feature>
<dbReference type="EMBL" id="CAVMBE010000057">
    <property type="protein sequence ID" value="CAK4032060.1"/>
    <property type="molecule type" value="Genomic_DNA"/>
</dbReference>
<dbReference type="InterPro" id="IPR007369">
    <property type="entry name" value="Peptidase_A22B_SPP"/>
</dbReference>
<dbReference type="SMART" id="SM00730">
    <property type="entry name" value="PSN"/>
    <property type="match status" value="1"/>
</dbReference>
<dbReference type="Proteomes" id="UP001296104">
    <property type="component" value="Unassembled WGS sequence"/>
</dbReference>
<keyword evidence="5" id="KW-0256">Endoplasmic reticulum</keyword>
<dbReference type="PANTHER" id="PTHR12174:SF23">
    <property type="entry name" value="MINOR HISTOCOMPATIBILITY ANTIGEN H13"/>
    <property type="match status" value="1"/>
</dbReference>
<name>A0AAI8Z411_9PEZI</name>
<feature type="transmembrane region" description="Helical" evidence="9">
    <location>
        <begin position="81"/>
        <end position="99"/>
    </location>
</feature>
<keyword evidence="4" id="KW-0378">Hydrolase</keyword>
<dbReference type="GO" id="GO:0033619">
    <property type="term" value="P:membrane protein proteolysis"/>
    <property type="evidence" value="ECO:0007669"/>
    <property type="project" value="TreeGrafter"/>
</dbReference>
<keyword evidence="3 9" id="KW-0812">Transmembrane</keyword>
<evidence type="ECO:0000313" key="10">
    <source>
        <dbReference type="EMBL" id="CAK4032060.1"/>
    </source>
</evidence>
<feature type="compositionally biased region" description="Acidic residues" evidence="8">
    <location>
        <begin position="482"/>
        <end position="500"/>
    </location>
</feature>
<dbReference type="GO" id="GO:0042500">
    <property type="term" value="F:aspartic endopeptidase activity, intramembrane cleaving"/>
    <property type="evidence" value="ECO:0007669"/>
    <property type="project" value="InterPro"/>
</dbReference>
<comment type="caution">
    <text evidence="10">The sequence shown here is derived from an EMBL/GenBank/DDBJ whole genome shotgun (WGS) entry which is preliminary data.</text>
</comment>
<evidence type="ECO:0000256" key="7">
    <source>
        <dbReference type="ARBA" id="ARBA00023136"/>
    </source>
</evidence>
<sequence>MSNINDMLAAAAHHFERDRALIPMYLHLLLSALFPIYTGAHASLSRPSSAAKPQKRTREENDEEEDEETIEKMEGLTPKDAIIFPVTAGLVLSALYFAIKTYGAGIINQILGAYFSLIGTYSVAKLINDSWTVLASFATPTYYYDQGKVWKLSEKDRKATAVGANEAESGVRPSPLAGPLGRVFLPETFRDFIWAGRGLVKQRFVVEGYAKDVFDFRAIFTRLNVLSAILGITAVGYFVFVDKPWWLTNLQGFAVCYGALQLMSPTTFLTGTLILSGLFFYDIWAVFFTPLMVTVAKNLDVPIKLVFPRPYEPSTEPGKPPVRSFSMLGLGDIVLPGLMIALALRFDLYMYYLKKQTTADTVTAQTNKSQSNADDVRKAPWIPVTGHWGERFWTARLASSPESNRLPESLTTSFPKPYFTACVIGYVVGMIATLIFMSVFQHAQPALLYLVPAVLTSLWGTGFARGELKHLWEFTESIDGQAENEDKDEKEETEATEQGEETSQWWTFSWVCDLLLGSNKTSAKESPLSKNSQQESLSKAVAQSEHEGQEKKGPDTDKDAKVEEVRHRSVGPDVVFSFAISRHKQNANDASGDPALASTSKPPPGVEPDAKHEPSDSLSSDEVLVSSSDLSGQD</sequence>
<dbReference type="AlphaFoldDB" id="A0AAI8Z411"/>
<dbReference type="GO" id="GO:0098554">
    <property type="term" value="C:cytoplasmic side of endoplasmic reticulum membrane"/>
    <property type="evidence" value="ECO:0007669"/>
    <property type="project" value="TreeGrafter"/>
</dbReference>
<comment type="similarity">
    <text evidence="2">Belongs to the peptidase A22B family.</text>
</comment>
<dbReference type="Pfam" id="PF04258">
    <property type="entry name" value="Peptidase_A22B"/>
    <property type="match status" value="1"/>
</dbReference>
<gene>
    <name evidence="10" type="ORF">LECACI_7A007218</name>
</gene>
<evidence type="ECO:0000256" key="5">
    <source>
        <dbReference type="ARBA" id="ARBA00022824"/>
    </source>
</evidence>
<feature type="compositionally biased region" description="Basic and acidic residues" evidence="8">
    <location>
        <begin position="544"/>
        <end position="567"/>
    </location>
</feature>
<evidence type="ECO:0000256" key="6">
    <source>
        <dbReference type="ARBA" id="ARBA00022989"/>
    </source>
</evidence>
<dbReference type="GO" id="GO:0098553">
    <property type="term" value="C:lumenal side of endoplasmic reticulum membrane"/>
    <property type="evidence" value="ECO:0007669"/>
    <property type="project" value="TreeGrafter"/>
</dbReference>
<feature type="transmembrane region" description="Helical" evidence="9">
    <location>
        <begin position="418"/>
        <end position="440"/>
    </location>
</feature>